<keyword evidence="2" id="KW-1185">Reference proteome</keyword>
<evidence type="ECO:0000313" key="2">
    <source>
        <dbReference type="Proteomes" id="UP001558652"/>
    </source>
</evidence>
<protein>
    <submittedName>
        <fullName evidence="1">Uncharacterized protein</fullName>
    </submittedName>
</protein>
<accession>A0ABD0YDW5</accession>
<gene>
    <name evidence="1" type="ORF">AAG570_004931</name>
</gene>
<evidence type="ECO:0000313" key="1">
    <source>
        <dbReference type="EMBL" id="KAL1116458.1"/>
    </source>
</evidence>
<organism evidence="1 2">
    <name type="scientific">Ranatra chinensis</name>
    <dbReference type="NCBI Taxonomy" id="642074"/>
    <lineage>
        <taxon>Eukaryota</taxon>
        <taxon>Metazoa</taxon>
        <taxon>Ecdysozoa</taxon>
        <taxon>Arthropoda</taxon>
        <taxon>Hexapoda</taxon>
        <taxon>Insecta</taxon>
        <taxon>Pterygota</taxon>
        <taxon>Neoptera</taxon>
        <taxon>Paraneoptera</taxon>
        <taxon>Hemiptera</taxon>
        <taxon>Heteroptera</taxon>
        <taxon>Panheteroptera</taxon>
        <taxon>Nepomorpha</taxon>
        <taxon>Nepidae</taxon>
        <taxon>Ranatrinae</taxon>
        <taxon>Ranatra</taxon>
    </lineage>
</organism>
<reference evidence="1 2" key="1">
    <citation type="submission" date="2024-07" db="EMBL/GenBank/DDBJ databases">
        <title>Chromosome-level genome assembly of the water stick insect Ranatra chinensis (Heteroptera: Nepidae).</title>
        <authorList>
            <person name="Liu X."/>
        </authorList>
    </citation>
    <scope>NUCLEOTIDE SEQUENCE [LARGE SCALE GENOMIC DNA]</scope>
    <source>
        <strain evidence="1">Cailab_2021Rc</strain>
        <tissue evidence="1">Muscle</tissue>
    </source>
</reference>
<name>A0ABD0YDW5_9HEMI</name>
<comment type="caution">
    <text evidence="1">The sequence shown here is derived from an EMBL/GenBank/DDBJ whole genome shotgun (WGS) entry which is preliminary data.</text>
</comment>
<proteinExistence type="predicted"/>
<dbReference type="EMBL" id="JBFDAA010000017">
    <property type="protein sequence ID" value="KAL1116458.1"/>
    <property type="molecule type" value="Genomic_DNA"/>
</dbReference>
<sequence>EYLFFSQSHNTDSILEEDEEGCSEGGPQESLLVAQPGQHPPRLVLAKGKKRPWVRLARRLFIPHRFKNLQVRTKSDVLPGRIPHCPREIHLNILRGSGRVASPLALTDNKISEIPVRVILSKDLVMDNILVQIP</sequence>
<dbReference type="AlphaFoldDB" id="A0ABD0YDW5"/>
<dbReference type="Proteomes" id="UP001558652">
    <property type="component" value="Unassembled WGS sequence"/>
</dbReference>
<feature type="non-terminal residue" evidence="1">
    <location>
        <position position="1"/>
    </location>
</feature>